<feature type="binding site" evidence="7">
    <location>
        <position position="128"/>
    </location>
    <ligand>
        <name>[2Fe-2S] cluster</name>
        <dbReference type="ChEBI" id="CHEBI:190135"/>
    </ligand>
</feature>
<sequence length="160" mass="17857">MEFKFDWDKNASKIEELKKVIDEKKQLKGSLMPVLHKAQKIFGYLPIEVQKIISEELNVPLAEIYGVATFYSQFSLIPKGDYTIGVCLGTACYVKGAQDIIDEIKKEINVEVGGTTKDRKFSLVATRCIGACGLAPVMTINEDVYGKLKTGEAKDILKKY</sequence>
<comment type="similarity">
    <text evidence="1">Belongs to the complex I 24 kDa subunit family.</text>
</comment>
<gene>
    <name evidence="8" type="ORF">GOQ27_12545</name>
</gene>
<evidence type="ECO:0000256" key="1">
    <source>
        <dbReference type="ARBA" id="ARBA00010643"/>
    </source>
</evidence>
<evidence type="ECO:0000256" key="5">
    <source>
        <dbReference type="ARBA" id="ARBA00023014"/>
    </source>
</evidence>
<organism evidence="8 9">
    <name type="scientific">Anaeromonas frigoriresistens</name>
    <dbReference type="NCBI Taxonomy" id="2683708"/>
    <lineage>
        <taxon>Bacteria</taxon>
        <taxon>Bacillati</taxon>
        <taxon>Bacillota</taxon>
        <taxon>Tissierellia</taxon>
        <taxon>Tissierellales</taxon>
        <taxon>Thermohalobacteraceae</taxon>
        <taxon>Anaeromonas</taxon>
    </lineage>
</organism>
<keyword evidence="9" id="KW-1185">Reference proteome</keyword>
<keyword evidence="2 7" id="KW-0001">2Fe-2S</keyword>
<name>A0A942UZT4_9FIRM</name>
<dbReference type="Gene3D" id="1.10.10.1590">
    <property type="entry name" value="NADH-quinone oxidoreductase subunit E"/>
    <property type="match status" value="1"/>
</dbReference>
<evidence type="ECO:0000256" key="3">
    <source>
        <dbReference type="ARBA" id="ARBA00022723"/>
    </source>
</evidence>
<dbReference type="Gene3D" id="3.40.30.10">
    <property type="entry name" value="Glutaredoxin"/>
    <property type="match status" value="1"/>
</dbReference>
<evidence type="ECO:0000313" key="8">
    <source>
        <dbReference type="EMBL" id="MBS4539296.1"/>
    </source>
</evidence>
<accession>A0A942UZT4</accession>
<dbReference type="Proteomes" id="UP000724672">
    <property type="component" value="Unassembled WGS sequence"/>
</dbReference>
<comment type="cofactor">
    <cofactor evidence="7">
        <name>[2Fe-2S] cluster</name>
        <dbReference type="ChEBI" id="CHEBI:190135"/>
    </cofactor>
    <text evidence="7">Binds 1 [2Fe-2S] cluster.</text>
</comment>
<evidence type="ECO:0000256" key="4">
    <source>
        <dbReference type="ARBA" id="ARBA00023004"/>
    </source>
</evidence>
<dbReference type="RefSeq" id="WP_203367221.1">
    <property type="nucleotide sequence ID" value="NZ_WSFT01000047.1"/>
</dbReference>
<dbReference type="GO" id="GO:0046872">
    <property type="term" value="F:metal ion binding"/>
    <property type="evidence" value="ECO:0007669"/>
    <property type="project" value="UniProtKB-KW"/>
</dbReference>
<evidence type="ECO:0000256" key="6">
    <source>
        <dbReference type="ARBA" id="ARBA00034078"/>
    </source>
</evidence>
<feature type="binding site" evidence="7">
    <location>
        <position position="92"/>
    </location>
    <ligand>
        <name>[2Fe-2S] cluster</name>
        <dbReference type="ChEBI" id="CHEBI:190135"/>
    </ligand>
</feature>
<dbReference type="PANTHER" id="PTHR43342">
    <property type="entry name" value="NADH-QUINONE OXIDOREDUCTASE, E SUBUNIT"/>
    <property type="match status" value="1"/>
</dbReference>
<keyword evidence="5 7" id="KW-0411">Iron-sulfur</keyword>
<dbReference type="Pfam" id="PF01257">
    <property type="entry name" value="2Fe-2S_thioredx"/>
    <property type="match status" value="1"/>
</dbReference>
<evidence type="ECO:0000256" key="7">
    <source>
        <dbReference type="PIRSR" id="PIRSR000216-1"/>
    </source>
</evidence>
<dbReference type="InterPro" id="IPR028431">
    <property type="entry name" value="NADP_DH_HndA-like"/>
</dbReference>
<dbReference type="GO" id="GO:0051537">
    <property type="term" value="F:2 iron, 2 sulfur cluster binding"/>
    <property type="evidence" value="ECO:0007669"/>
    <property type="project" value="UniProtKB-KW"/>
</dbReference>
<dbReference type="InterPro" id="IPR041921">
    <property type="entry name" value="NuoE_N"/>
</dbReference>
<dbReference type="InterPro" id="IPR042128">
    <property type="entry name" value="NuoE_dom"/>
</dbReference>
<dbReference type="PIRSF" id="PIRSF000216">
    <property type="entry name" value="NADH_DH_24kDa"/>
    <property type="match status" value="1"/>
</dbReference>
<keyword evidence="3 7" id="KW-0479">Metal-binding</keyword>
<dbReference type="InterPro" id="IPR036249">
    <property type="entry name" value="Thioredoxin-like_sf"/>
</dbReference>
<evidence type="ECO:0000256" key="2">
    <source>
        <dbReference type="ARBA" id="ARBA00022714"/>
    </source>
</evidence>
<feature type="binding site" evidence="7">
    <location>
        <position position="87"/>
    </location>
    <ligand>
        <name>[2Fe-2S] cluster</name>
        <dbReference type="ChEBI" id="CHEBI:190135"/>
    </ligand>
</feature>
<evidence type="ECO:0000313" key="9">
    <source>
        <dbReference type="Proteomes" id="UP000724672"/>
    </source>
</evidence>
<proteinExistence type="inferred from homology"/>
<dbReference type="GO" id="GO:0016491">
    <property type="term" value="F:oxidoreductase activity"/>
    <property type="evidence" value="ECO:0007669"/>
    <property type="project" value="InterPro"/>
</dbReference>
<keyword evidence="4 7" id="KW-0408">Iron</keyword>
<dbReference type="SUPFAM" id="SSF52833">
    <property type="entry name" value="Thioredoxin-like"/>
    <property type="match status" value="1"/>
</dbReference>
<dbReference type="PANTHER" id="PTHR43342:SF2">
    <property type="entry name" value="POTENTIAL NAD-REDUCING HYDROGENASE SUBUNIT"/>
    <property type="match status" value="1"/>
</dbReference>
<comment type="cofactor">
    <cofactor evidence="6">
        <name>[2Fe-2S] cluster</name>
        <dbReference type="ChEBI" id="CHEBI:190135"/>
    </cofactor>
</comment>
<protein>
    <submittedName>
        <fullName evidence="8">NAD(P)H-dependent oxidoreductase subunit E</fullName>
    </submittedName>
</protein>
<reference evidence="8" key="1">
    <citation type="submission" date="2019-12" db="EMBL/GenBank/DDBJ databases">
        <title>Clostridiaceae gen. nov. sp. nov., isolated from sediment in Xinjiang, China.</title>
        <authorList>
            <person name="Zhang R."/>
        </authorList>
    </citation>
    <scope>NUCLEOTIDE SEQUENCE</scope>
    <source>
        <strain evidence="8">D2Q-11</strain>
    </source>
</reference>
<comment type="caution">
    <text evidence="8">The sequence shown here is derived from an EMBL/GenBank/DDBJ whole genome shotgun (WGS) entry which is preliminary data.</text>
</comment>
<dbReference type="EMBL" id="WSFT01000047">
    <property type="protein sequence ID" value="MBS4539296.1"/>
    <property type="molecule type" value="Genomic_DNA"/>
</dbReference>
<dbReference type="AlphaFoldDB" id="A0A942UZT4"/>
<dbReference type="CDD" id="cd03064">
    <property type="entry name" value="TRX_Fd_NuoE"/>
    <property type="match status" value="1"/>
</dbReference>
<dbReference type="InterPro" id="IPR002023">
    <property type="entry name" value="NuoE-like"/>
</dbReference>
<feature type="binding site" evidence="7">
    <location>
        <position position="132"/>
    </location>
    <ligand>
        <name>[2Fe-2S] cluster</name>
        <dbReference type="ChEBI" id="CHEBI:190135"/>
    </ligand>
</feature>